<evidence type="ECO:0000313" key="1">
    <source>
        <dbReference type="EMBL" id="ADO84562.1"/>
    </source>
</evidence>
<dbReference type="RefSeq" id="WP_013389214.1">
    <property type="nucleotide sequence ID" value="NC_014634.1"/>
</dbReference>
<sequence>MNKKLKESYALFDSGGSPEDSTMRIIKKDIDEIETKIITYGQSDEKWEISSLDHISLPFFTRKKNKKVNLVYQFADFGIKMHCNITSQEKDAQQPSEFEESIFEYVVQRSFEAYKDELTSIEGNEEYAESTKEKLKKNIINNIEITFSIEDLLKHLGLLKSQSLYTKVEKALNNMKFTEYYFETENSKKAQQSNYIFETDTFKLINYQKLKNGRKTFYKIIPSSTLLQRALQNKNYLYFTESSRRDISKHSRAALRIFRYIGKKRFSKVQDTSSLEALAMVVPYEVETKVTKKTKAGEKEYYTCRRKEIKARIEEHMNLLVDLGYLKKYKTIYHGEKNYEFWYEFGEKMGIITTHTLKLENKKQVKSADEKKPGSKNSFIEESINRLQNEIDKSKRNIFISKAWNKRADNKIKKIAVEDGEEYAVHILKTAYKNLKQDVRTTLVQYINGIIKNIPKNEYYEKMIEKNLGTSEALEPLEPQSKTYKNEKNFSDEQGDPMTEILHGMYLKMKDEEQEALRKRARELYLMETNSKSFNGVHEKIFKNLEKNYIIRIIKGE</sequence>
<dbReference type="Proteomes" id="UP000006875">
    <property type="component" value="Plasmid pILYOP02"/>
</dbReference>
<reference evidence="1 2" key="1">
    <citation type="journal article" date="2010" name="Stand. Genomic Sci.">
        <title>Complete genome sequence of Ilyobacter polytropus type strain (CuHbu1).</title>
        <authorList>
            <person name="Sikorski J."/>
            <person name="Chertkov O."/>
            <person name="Lapidus A."/>
            <person name="Nolan M."/>
            <person name="Lucas S."/>
            <person name="Del Rio T.G."/>
            <person name="Tice H."/>
            <person name="Cheng J.F."/>
            <person name="Tapia R."/>
            <person name="Han C."/>
            <person name="Goodwin L."/>
            <person name="Pitluck S."/>
            <person name="Liolios K."/>
            <person name="Ivanova N."/>
            <person name="Mavromatis K."/>
            <person name="Mikhailova N."/>
            <person name="Pati A."/>
            <person name="Chen A."/>
            <person name="Palaniappan K."/>
            <person name="Land M."/>
            <person name="Hauser L."/>
            <person name="Chang Y.J."/>
            <person name="Jeffries C.D."/>
            <person name="Brambilla E."/>
            <person name="Yasawong M."/>
            <person name="Rohde M."/>
            <person name="Pukall R."/>
            <person name="Spring S."/>
            <person name="Goker M."/>
            <person name="Woyke T."/>
            <person name="Bristow J."/>
            <person name="Eisen J.A."/>
            <person name="Markowitz V."/>
            <person name="Hugenholtz P."/>
            <person name="Kyrpides N.C."/>
            <person name="Klenk H.P."/>
        </authorList>
    </citation>
    <scope>NUCLEOTIDE SEQUENCE [LARGE SCALE GENOMIC DNA]</scope>
    <source>
        <strain evidence="2">ATCC 51220 / DSM 2926 / LMG 16218 / CuHBu1</strain>
        <plasmid evidence="2">pILYOP02</plasmid>
    </source>
</reference>
<dbReference type="EMBL" id="CP002283">
    <property type="protein sequence ID" value="ADO84562.1"/>
    <property type="molecule type" value="Genomic_DNA"/>
</dbReference>
<protein>
    <recommendedName>
        <fullName evidence="3">Replication initiator protein A</fullName>
    </recommendedName>
</protein>
<evidence type="ECO:0008006" key="3">
    <source>
        <dbReference type="Google" id="ProtNLM"/>
    </source>
</evidence>
<geneLocation type="plasmid" evidence="1 2">
    <name>pILYOP02</name>
</geneLocation>
<proteinExistence type="predicted"/>
<name>E3HDV0_ILYPC</name>
<organism evidence="1 2">
    <name type="scientific">Ilyobacter polytropus (strain ATCC 51220 / DSM 2926 / LMG 16218 / CuHBu1)</name>
    <dbReference type="NCBI Taxonomy" id="572544"/>
    <lineage>
        <taxon>Bacteria</taxon>
        <taxon>Fusobacteriati</taxon>
        <taxon>Fusobacteriota</taxon>
        <taxon>Fusobacteriia</taxon>
        <taxon>Fusobacteriales</taxon>
        <taxon>Fusobacteriaceae</taxon>
        <taxon>Ilyobacter</taxon>
    </lineage>
</organism>
<keyword evidence="2" id="KW-1185">Reference proteome</keyword>
<dbReference type="AlphaFoldDB" id="E3HDV0"/>
<dbReference type="eggNOG" id="ENOG502Z7WI">
    <property type="taxonomic scope" value="Bacteria"/>
</dbReference>
<evidence type="ECO:0000313" key="2">
    <source>
        <dbReference type="Proteomes" id="UP000006875"/>
    </source>
</evidence>
<dbReference type="KEGG" id="ipo:Ilyop_2808"/>
<keyword evidence="1" id="KW-0614">Plasmid</keyword>
<gene>
    <name evidence="1" type="ordered locus">Ilyop_2808</name>
</gene>
<accession>E3HDV0</accession>
<dbReference type="HOGENOM" id="CLU_457674_0_0_0"/>